<sequence length="588" mass="63355">MAEEMSAECPDPGPGGLQGQSPGPGRHYGALASGQCPPPSMPAQWSLARWRAYVVTVVLCYINLLNYMNWFVIAVFIGCLLVSAPVFGYLGDRYSRKATLSFGILLWSGAGLSSSFITLQYSWLFFLARGAVGIGTASYSTIAPTLLGDLFVQDQRTRVLAIFYIFIPVGSGLGYVLGSAVAKLTGNWRWALRIMPCLEAVALILLILLVPDPPRGAAEKQEEIAVGNPRSSWCEDVRYLGRNWSFVWSTLGVTAMAFVTGALGFWAPKFLFEARVVHGLQLPCFQEPCSSEDSLIFGALTIVTGIIGVILGAEAARRYKKVNPRAEPLICAFSLLATAPCLYLALILAPTALLASYVFLALGELLLSCNWAVVADILLADSMACFLESTEELLDFREVTTELSWVQPTPPHVSWAGMQGAGSSIMRSDAVLTTLLCYVHNPVRGGAQVPGDSRGASDHNGPHSWRCRQPLPHRTRKSVQGCGVEGSGGGTTLPKALWPSGLADLLPLLQISSTLRARRSDSYLQRFLSLQQSFLCCAFAIALGGGCFLLTALHLERDQAQAWQPGTGTLDGKNKERHGLLSGTSTST</sequence>
<evidence type="ECO:0000256" key="6">
    <source>
        <dbReference type="ARBA" id="ARBA00024338"/>
    </source>
</evidence>
<evidence type="ECO:0000256" key="2">
    <source>
        <dbReference type="ARBA" id="ARBA00022448"/>
    </source>
</evidence>
<name>A0A8C0XUY4_CASCN</name>
<dbReference type="InterPro" id="IPR036259">
    <property type="entry name" value="MFS_trans_sf"/>
</dbReference>
<feature type="transmembrane region" description="Helical" evidence="8">
    <location>
        <begin position="295"/>
        <end position="316"/>
    </location>
</feature>
<evidence type="ECO:0000256" key="5">
    <source>
        <dbReference type="ARBA" id="ARBA00023136"/>
    </source>
</evidence>
<feature type="transmembrane region" description="Helical" evidence="8">
    <location>
        <begin position="123"/>
        <end position="147"/>
    </location>
</feature>
<feature type="transmembrane region" description="Helical" evidence="8">
    <location>
        <begin position="246"/>
        <end position="267"/>
    </location>
</feature>
<dbReference type="GO" id="GO:0016020">
    <property type="term" value="C:membrane"/>
    <property type="evidence" value="ECO:0007669"/>
    <property type="project" value="UniProtKB-SubCell"/>
</dbReference>
<comment type="similarity">
    <text evidence="6">Belongs to the major facilitator superfamily. Spinster (TC 2.A.1.49) family.</text>
</comment>
<dbReference type="Gene3D" id="1.20.1250.20">
    <property type="entry name" value="MFS general substrate transporter like domains"/>
    <property type="match status" value="1"/>
</dbReference>
<dbReference type="AlphaFoldDB" id="A0A8C0XUY4"/>
<keyword evidence="4 8" id="KW-1133">Transmembrane helix</keyword>
<evidence type="ECO:0000256" key="3">
    <source>
        <dbReference type="ARBA" id="ARBA00022692"/>
    </source>
</evidence>
<evidence type="ECO:0000313" key="10">
    <source>
        <dbReference type="Ensembl" id="ENSCCNP00000031609.1"/>
    </source>
</evidence>
<protein>
    <recommendedName>
        <fullName evidence="9">Major facilitator superfamily (MFS) profile domain-containing protein</fullName>
    </recommendedName>
</protein>
<evidence type="ECO:0000256" key="1">
    <source>
        <dbReference type="ARBA" id="ARBA00004141"/>
    </source>
</evidence>
<feature type="transmembrane region" description="Helical" evidence="8">
    <location>
        <begin position="70"/>
        <end position="91"/>
    </location>
</feature>
<feature type="region of interest" description="Disordered" evidence="7">
    <location>
        <begin position="1"/>
        <end position="22"/>
    </location>
</feature>
<dbReference type="Ensembl" id="ENSCCNT00000039746.1">
    <property type="protein sequence ID" value="ENSCCNP00000031609.1"/>
    <property type="gene ID" value="ENSCCNG00000030099.1"/>
</dbReference>
<dbReference type="CDD" id="cd17328">
    <property type="entry name" value="MFS_spinster_like"/>
    <property type="match status" value="1"/>
</dbReference>
<accession>A0A8C0XUY4</accession>
<dbReference type="InterPro" id="IPR044770">
    <property type="entry name" value="MFS_spinster-like"/>
</dbReference>
<gene>
    <name evidence="10" type="primary">Spns3</name>
</gene>
<evidence type="ECO:0000256" key="4">
    <source>
        <dbReference type="ARBA" id="ARBA00022989"/>
    </source>
</evidence>
<keyword evidence="5 8" id="KW-0472">Membrane</keyword>
<feature type="region of interest" description="Disordered" evidence="7">
    <location>
        <begin position="449"/>
        <end position="469"/>
    </location>
</feature>
<dbReference type="Pfam" id="PF07690">
    <property type="entry name" value="MFS_1"/>
    <property type="match status" value="1"/>
</dbReference>
<feature type="transmembrane region" description="Helical" evidence="8">
    <location>
        <begin position="328"/>
        <end position="348"/>
    </location>
</feature>
<dbReference type="PANTHER" id="PTHR23505">
    <property type="entry name" value="SPINSTER"/>
    <property type="match status" value="1"/>
</dbReference>
<evidence type="ECO:0000256" key="7">
    <source>
        <dbReference type="SAM" id="MobiDB-lite"/>
    </source>
</evidence>
<reference evidence="10" key="1">
    <citation type="submission" date="2023-09" db="UniProtKB">
        <authorList>
            <consortium name="Ensembl"/>
        </authorList>
    </citation>
    <scope>IDENTIFICATION</scope>
</reference>
<keyword evidence="2" id="KW-0813">Transport</keyword>
<feature type="transmembrane region" description="Helical" evidence="8">
    <location>
        <begin position="534"/>
        <end position="555"/>
    </location>
</feature>
<feature type="domain" description="Major facilitator superfamily (MFS) profile" evidence="9">
    <location>
        <begin position="1"/>
        <end position="588"/>
    </location>
</feature>
<feature type="transmembrane region" description="Helical" evidence="8">
    <location>
        <begin position="98"/>
        <end position="117"/>
    </location>
</feature>
<feature type="transmembrane region" description="Helical" evidence="8">
    <location>
        <begin position="354"/>
        <end position="379"/>
    </location>
</feature>
<evidence type="ECO:0000256" key="8">
    <source>
        <dbReference type="SAM" id="Phobius"/>
    </source>
</evidence>
<dbReference type="SUPFAM" id="SSF103473">
    <property type="entry name" value="MFS general substrate transporter"/>
    <property type="match status" value="1"/>
</dbReference>
<dbReference type="InterPro" id="IPR020846">
    <property type="entry name" value="MFS_dom"/>
</dbReference>
<dbReference type="GO" id="GO:0022857">
    <property type="term" value="F:transmembrane transporter activity"/>
    <property type="evidence" value="ECO:0007669"/>
    <property type="project" value="InterPro"/>
</dbReference>
<comment type="subcellular location">
    <subcellularLocation>
        <location evidence="1">Membrane</location>
        <topology evidence="1">Multi-pass membrane protein</topology>
    </subcellularLocation>
</comment>
<feature type="transmembrane region" description="Helical" evidence="8">
    <location>
        <begin position="190"/>
        <end position="210"/>
    </location>
</feature>
<dbReference type="InterPro" id="IPR011701">
    <property type="entry name" value="MFS"/>
</dbReference>
<dbReference type="PANTHER" id="PTHR23505:SF3">
    <property type="entry name" value="PROTEIN SPINSTER HOMOLOG 3"/>
    <property type="match status" value="1"/>
</dbReference>
<keyword evidence="3 8" id="KW-0812">Transmembrane</keyword>
<proteinExistence type="inferred from homology"/>
<organism evidence="10">
    <name type="scientific">Castor canadensis</name>
    <name type="common">American beaver</name>
    <dbReference type="NCBI Taxonomy" id="51338"/>
    <lineage>
        <taxon>Eukaryota</taxon>
        <taxon>Metazoa</taxon>
        <taxon>Chordata</taxon>
        <taxon>Craniata</taxon>
        <taxon>Vertebrata</taxon>
        <taxon>Euteleostomi</taxon>
        <taxon>Mammalia</taxon>
        <taxon>Eutheria</taxon>
        <taxon>Euarchontoglires</taxon>
        <taxon>Glires</taxon>
        <taxon>Rodentia</taxon>
        <taxon>Castorimorpha</taxon>
        <taxon>Castoridae</taxon>
        <taxon>Castor</taxon>
    </lineage>
</organism>
<dbReference type="PROSITE" id="PS50850">
    <property type="entry name" value="MFS"/>
    <property type="match status" value="1"/>
</dbReference>
<feature type="region of interest" description="Disordered" evidence="7">
    <location>
        <begin position="564"/>
        <end position="588"/>
    </location>
</feature>
<feature type="transmembrane region" description="Helical" evidence="8">
    <location>
        <begin position="159"/>
        <end position="178"/>
    </location>
</feature>
<evidence type="ECO:0000259" key="9">
    <source>
        <dbReference type="PROSITE" id="PS50850"/>
    </source>
</evidence>